<protein>
    <recommendedName>
        <fullName evidence="4">Fibronectin type-III domain-containing protein</fullName>
    </recommendedName>
</protein>
<proteinExistence type="predicted"/>
<gene>
    <name evidence="2" type="ORF">K493DRAFT_308719</name>
</gene>
<keyword evidence="3" id="KW-1185">Reference proteome</keyword>
<dbReference type="InParanoid" id="A0A1Y1WYB7"/>
<dbReference type="Proteomes" id="UP000193498">
    <property type="component" value="Unassembled WGS sequence"/>
</dbReference>
<sequence length="159" mass="17478">MKSILLPIALLACFQGTTEALPTFDKHQPWGKRDYSCVVFNTPAEGARLKPGRAVTLRWELGEDCGLSGDSVTTYDLRLYNSLEYTITNGAPLVKDTLHTTIAENLNNQTFTYKWKVPNISTQGVNPSLYYVRVTTSSVSNPQQPTLFGIAGPFTIGSS</sequence>
<evidence type="ECO:0000313" key="3">
    <source>
        <dbReference type="Proteomes" id="UP000193498"/>
    </source>
</evidence>
<name>A0A1Y1WYB7_9FUNG</name>
<keyword evidence="1" id="KW-0732">Signal</keyword>
<reference evidence="2 3" key="1">
    <citation type="submission" date="2016-07" db="EMBL/GenBank/DDBJ databases">
        <title>Pervasive Adenine N6-methylation of Active Genes in Fungi.</title>
        <authorList>
            <consortium name="DOE Joint Genome Institute"/>
            <person name="Mondo S.J."/>
            <person name="Dannebaum R.O."/>
            <person name="Kuo R.C."/>
            <person name="Labutti K."/>
            <person name="Haridas S."/>
            <person name="Kuo A."/>
            <person name="Salamov A."/>
            <person name="Ahrendt S.R."/>
            <person name="Lipzen A."/>
            <person name="Sullivan W."/>
            <person name="Andreopoulos W.B."/>
            <person name="Clum A."/>
            <person name="Lindquist E."/>
            <person name="Daum C."/>
            <person name="Ramamoorthy G.K."/>
            <person name="Gryganskyi A."/>
            <person name="Culley D."/>
            <person name="Magnuson J.K."/>
            <person name="James T.Y."/>
            <person name="O'Malley M.A."/>
            <person name="Stajich J.E."/>
            <person name="Spatafora J.W."/>
            <person name="Visel A."/>
            <person name="Grigoriev I.V."/>
        </authorList>
    </citation>
    <scope>NUCLEOTIDE SEQUENCE [LARGE SCALE GENOMIC DNA]</scope>
    <source>
        <strain evidence="2 3">CBS 931.73</strain>
    </source>
</reference>
<evidence type="ECO:0000256" key="1">
    <source>
        <dbReference type="SAM" id="SignalP"/>
    </source>
</evidence>
<comment type="caution">
    <text evidence="2">The sequence shown here is derived from an EMBL/GenBank/DDBJ whole genome shotgun (WGS) entry which is preliminary data.</text>
</comment>
<evidence type="ECO:0008006" key="4">
    <source>
        <dbReference type="Google" id="ProtNLM"/>
    </source>
</evidence>
<dbReference type="EMBL" id="MCFE01000833">
    <property type="protein sequence ID" value="ORX78318.1"/>
    <property type="molecule type" value="Genomic_DNA"/>
</dbReference>
<feature type="signal peptide" evidence="1">
    <location>
        <begin position="1"/>
        <end position="20"/>
    </location>
</feature>
<accession>A0A1Y1WYB7</accession>
<evidence type="ECO:0000313" key="2">
    <source>
        <dbReference type="EMBL" id="ORX78318.1"/>
    </source>
</evidence>
<feature type="chain" id="PRO_5010990121" description="Fibronectin type-III domain-containing protein" evidence="1">
    <location>
        <begin position="21"/>
        <end position="159"/>
    </location>
</feature>
<dbReference type="AlphaFoldDB" id="A0A1Y1WYB7"/>
<organism evidence="2 3">
    <name type="scientific">Basidiobolus meristosporus CBS 931.73</name>
    <dbReference type="NCBI Taxonomy" id="1314790"/>
    <lineage>
        <taxon>Eukaryota</taxon>
        <taxon>Fungi</taxon>
        <taxon>Fungi incertae sedis</taxon>
        <taxon>Zoopagomycota</taxon>
        <taxon>Entomophthoromycotina</taxon>
        <taxon>Basidiobolomycetes</taxon>
        <taxon>Basidiobolales</taxon>
        <taxon>Basidiobolaceae</taxon>
        <taxon>Basidiobolus</taxon>
    </lineage>
</organism>
<dbReference type="OrthoDB" id="2408539at2759"/>